<feature type="compositionally biased region" description="Low complexity" evidence="6">
    <location>
        <begin position="408"/>
        <end position="425"/>
    </location>
</feature>
<accession>A0AAN6RS26</accession>
<evidence type="ECO:0000256" key="6">
    <source>
        <dbReference type="SAM" id="MobiDB-lite"/>
    </source>
</evidence>
<organism evidence="8 9">
    <name type="scientific">Staphylotrichum tortipilum</name>
    <dbReference type="NCBI Taxonomy" id="2831512"/>
    <lineage>
        <taxon>Eukaryota</taxon>
        <taxon>Fungi</taxon>
        <taxon>Dikarya</taxon>
        <taxon>Ascomycota</taxon>
        <taxon>Pezizomycotina</taxon>
        <taxon>Sordariomycetes</taxon>
        <taxon>Sordariomycetidae</taxon>
        <taxon>Sordariales</taxon>
        <taxon>Chaetomiaceae</taxon>
        <taxon>Staphylotrichum</taxon>
    </lineage>
</organism>
<evidence type="ECO:0000256" key="1">
    <source>
        <dbReference type="ARBA" id="ARBA00004123"/>
    </source>
</evidence>
<feature type="compositionally biased region" description="Low complexity" evidence="6">
    <location>
        <begin position="390"/>
        <end position="400"/>
    </location>
</feature>
<feature type="compositionally biased region" description="Basic and acidic residues" evidence="6">
    <location>
        <begin position="315"/>
        <end position="340"/>
    </location>
</feature>
<dbReference type="PROSITE" id="PS00036">
    <property type="entry name" value="BZIP_BASIC"/>
    <property type="match status" value="1"/>
</dbReference>
<keyword evidence="4" id="KW-0804">Transcription</keyword>
<keyword evidence="5" id="KW-0539">Nucleus</keyword>
<dbReference type="Proteomes" id="UP001303889">
    <property type="component" value="Unassembled WGS sequence"/>
</dbReference>
<evidence type="ECO:0000259" key="7">
    <source>
        <dbReference type="PROSITE" id="PS50217"/>
    </source>
</evidence>
<evidence type="ECO:0000313" key="9">
    <source>
        <dbReference type="Proteomes" id="UP001303889"/>
    </source>
</evidence>
<evidence type="ECO:0000256" key="5">
    <source>
        <dbReference type="ARBA" id="ARBA00023242"/>
    </source>
</evidence>
<feature type="compositionally biased region" description="Low complexity" evidence="6">
    <location>
        <begin position="97"/>
        <end position="110"/>
    </location>
</feature>
<name>A0AAN6RS26_9PEZI</name>
<dbReference type="InterPro" id="IPR004827">
    <property type="entry name" value="bZIP"/>
</dbReference>
<reference evidence="8" key="2">
    <citation type="submission" date="2023-05" db="EMBL/GenBank/DDBJ databases">
        <authorList>
            <consortium name="Lawrence Berkeley National Laboratory"/>
            <person name="Steindorff A."/>
            <person name="Hensen N."/>
            <person name="Bonometti L."/>
            <person name="Westerberg I."/>
            <person name="Brannstrom I.O."/>
            <person name="Guillou S."/>
            <person name="Cros-Aarteil S."/>
            <person name="Calhoun S."/>
            <person name="Haridas S."/>
            <person name="Kuo A."/>
            <person name="Mondo S."/>
            <person name="Pangilinan J."/>
            <person name="Riley R."/>
            <person name="Labutti K."/>
            <person name="Andreopoulos B."/>
            <person name="Lipzen A."/>
            <person name="Chen C."/>
            <person name="Yanf M."/>
            <person name="Daum C."/>
            <person name="Ng V."/>
            <person name="Clum A."/>
            <person name="Ohm R."/>
            <person name="Martin F."/>
            <person name="Silar P."/>
            <person name="Natvig D."/>
            <person name="Lalanne C."/>
            <person name="Gautier V."/>
            <person name="Ament-Velasquez S.L."/>
            <person name="Kruys A."/>
            <person name="Hutchinson M.I."/>
            <person name="Powell A.J."/>
            <person name="Barry K."/>
            <person name="Miller A.N."/>
            <person name="Grigoriev I.V."/>
            <person name="Debuchy R."/>
            <person name="Gladieux P."/>
            <person name="Thoren M.H."/>
            <person name="Johannesson H."/>
        </authorList>
    </citation>
    <scope>NUCLEOTIDE SEQUENCE</scope>
    <source>
        <strain evidence="8">CBS 103.79</strain>
    </source>
</reference>
<feature type="non-terminal residue" evidence="8">
    <location>
        <position position="479"/>
    </location>
</feature>
<proteinExistence type="predicted"/>
<feature type="region of interest" description="Disordered" evidence="6">
    <location>
        <begin position="289"/>
        <end position="479"/>
    </location>
</feature>
<keyword evidence="9" id="KW-1185">Reference proteome</keyword>
<evidence type="ECO:0000313" key="8">
    <source>
        <dbReference type="EMBL" id="KAK3901337.1"/>
    </source>
</evidence>
<gene>
    <name evidence="8" type="ORF">C8A05DRAFT_34989</name>
</gene>
<evidence type="ECO:0000256" key="3">
    <source>
        <dbReference type="ARBA" id="ARBA00023125"/>
    </source>
</evidence>
<dbReference type="GO" id="GO:0001228">
    <property type="term" value="F:DNA-binding transcription activator activity, RNA polymerase II-specific"/>
    <property type="evidence" value="ECO:0007669"/>
    <property type="project" value="TreeGrafter"/>
</dbReference>
<dbReference type="GO" id="GO:0005634">
    <property type="term" value="C:nucleus"/>
    <property type="evidence" value="ECO:0007669"/>
    <property type="project" value="UniProtKB-SubCell"/>
</dbReference>
<feature type="compositionally biased region" description="Pro residues" evidence="6">
    <location>
        <begin position="126"/>
        <end position="136"/>
    </location>
</feature>
<comment type="subcellular location">
    <subcellularLocation>
        <location evidence="1">Nucleus</location>
    </subcellularLocation>
</comment>
<sequence>MTREPDRFTILVSLPEQTHSFPPRPSSVEMSQYGAGDGSPSHRFTYQAPGATTPRSAHQALPGATTSPAGPPTPAGRGSPQTGHPYPIGARRILTPRSPRAASLSRAAMRTVEAQHLAMGLQQIPIPGPGPAPAPRGPISMHDAPQTHIGGPQPLGPPPQFPSPVTGQGPAGPSPTRPTFGLSRSLSQPSLSHGLPSAVSAPPPEPRQQGRLKREHSGRQIVSVPSFPAPLPGSRQFGTPGASGEGSWGSGYVTSLPAGAARNFQISEGQPLLAITPTHGEEIVVAVDVHQGSRQADQKRQRNAGASARFRQRKKEKEREQQEELQKLENENRELERRNGELAQRFQDLESERDFYRTERNRLREALTQGSDRGPSSPLPRPGGVGGGPFPSDSPSLLGHHPPPPAQAHPQAPQHHHSASSFHSPLTQSLAHQHLAHSHPHPRSSSYGDIEPPARRRRTDSEPQLPTSSYSLMAPTPLP</sequence>
<dbReference type="GO" id="GO:0000977">
    <property type="term" value="F:RNA polymerase II transcription regulatory region sequence-specific DNA binding"/>
    <property type="evidence" value="ECO:0007669"/>
    <property type="project" value="TreeGrafter"/>
</dbReference>
<dbReference type="AlphaFoldDB" id="A0AAN6RS26"/>
<feature type="domain" description="BZIP" evidence="7">
    <location>
        <begin position="293"/>
        <end position="352"/>
    </location>
</feature>
<feature type="compositionally biased region" description="Polar residues" evidence="6">
    <location>
        <begin position="182"/>
        <end position="191"/>
    </location>
</feature>
<dbReference type="Pfam" id="PF07716">
    <property type="entry name" value="bZIP_2"/>
    <property type="match status" value="1"/>
</dbReference>
<dbReference type="PANTHER" id="PTHR13044:SF14">
    <property type="entry name" value="CRYPTOCEPHAL, ISOFORM A"/>
    <property type="match status" value="1"/>
</dbReference>
<dbReference type="PROSITE" id="PS50217">
    <property type="entry name" value="BZIP"/>
    <property type="match status" value="1"/>
</dbReference>
<protein>
    <recommendedName>
        <fullName evidence="7">BZIP domain-containing protein</fullName>
    </recommendedName>
</protein>
<dbReference type="EMBL" id="MU855588">
    <property type="protein sequence ID" value="KAK3901337.1"/>
    <property type="molecule type" value="Genomic_DNA"/>
</dbReference>
<keyword evidence="3" id="KW-0238">DNA-binding</keyword>
<reference evidence="8" key="1">
    <citation type="journal article" date="2023" name="Mol. Phylogenet. Evol.">
        <title>Genome-scale phylogeny and comparative genomics of the fungal order Sordariales.</title>
        <authorList>
            <person name="Hensen N."/>
            <person name="Bonometti L."/>
            <person name="Westerberg I."/>
            <person name="Brannstrom I.O."/>
            <person name="Guillou S."/>
            <person name="Cros-Aarteil S."/>
            <person name="Calhoun S."/>
            <person name="Haridas S."/>
            <person name="Kuo A."/>
            <person name="Mondo S."/>
            <person name="Pangilinan J."/>
            <person name="Riley R."/>
            <person name="LaButti K."/>
            <person name="Andreopoulos B."/>
            <person name="Lipzen A."/>
            <person name="Chen C."/>
            <person name="Yan M."/>
            <person name="Daum C."/>
            <person name="Ng V."/>
            <person name="Clum A."/>
            <person name="Steindorff A."/>
            <person name="Ohm R.A."/>
            <person name="Martin F."/>
            <person name="Silar P."/>
            <person name="Natvig D.O."/>
            <person name="Lalanne C."/>
            <person name="Gautier V."/>
            <person name="Ament-Velasquez S.L."/>
            <person name="Kruys A."/>
            <person name="Hutchinson M.I."/>
            <person name="Powell A.J."/>
            <person name="Barry K."/>
            <person name="Miller A.N."/>
            <person name="Grigoriev I.V."/>
            <person name="Debuchy R."/>
            <person name="Gladieux P."/>
            <person name="Hiltunen Thoren M."/>
            <person name="Johannesson H."/>
        </authorList>
    </citation>
    <scope>NUCLEOTIDE SEQUENCE</scope>
    <source>
        <strain evidence="8">CBS 103.79</strain>
    </source>
</reference>
<evidence type="ECO:0000256" key="2">
    <source>
        <dbReference type="ARBA" id="ARBA00023015"/>
    </source>
</evidence>
<feature type="compositionally biased region" description="Polar residues" evidence="6">
    <location>
        <begin position="462"/>
        <end position="471"/>
    </location>
</feature>
<dbReference type="Gene3D" id="1.20.5.170">
    <property type="match status" value="1"/>
</dbReference>
<evidence type="ECO:0000256" key="4">
    <source>
        <dbReference type="ARBA" id="ARBA00023163"/>
    </source>
</evidence>
<feature type="region of interest" description="Disordered" evidence="6">
    <location>
        <begin position="1"/>
        <end position="255"/>
    </location>
</feature>
<dbReference type="PANTHER" id="PTHR13044">
    <property type="entry name" value="ACTIVATING TRANSCRIPTION FACTOR ATF 4/5"/>
    <property type="match status" value="1"/>
</dbReference>
<comment type="caution">
    <text evidence="8">The sequence shown here is derived from an EMBL/GenBank/DDBJ whole genome shotgun (WGS) entry which is preliminary data.</text>
</comment>
<feature type="compositionally biased region" description="Basic and acidic residues" evidence="6">
    <location>
        <begin position="347"/>
        <end position="365"/>
    </location>
</feature>
<keyword evidence="2" id="KW-0805">Transcription regulation</keyword>